<dbReference type="RefSeq" id="WP_189382305.1">
    <property type="nucleotide sequence ID" value="NZ_BMYI01000022.1"/>
</dbReference>
<reference evidence="3" key="1">
    <citation type="journal article" date="2019" name="Int. J. Syst. Evol. Microbiol.">
        <title>The Global Catalogue of Microorganisms (GCM) 10K type strain sequencing project: providing services to taxonomists for standard genome sequencing and annotation.</title>
        <authorList>
            <consortium name="The Broad Institute Genomics Platform"/>
            <consortium name="The Broad Institute Genome Sequencing Center for Infectious Disease"/>
            <person name="Wu L."/>
            <person name="Ma J."/>
        </authorList>
    </citation>
    <scope>NUCLEOTIDE SEQUENCE [LARGE SCALE GENOMIC DNA]</scope>
    <source>
        <strain evidence="3">KCTC 23298</strain>
    </source>
</reference>
<evidence type="ECO:0000256" key="1">
    <source>
        <dbReference type="SAM" id="MobiDB-lite"/>
    </source>
</evidence>
<dbReference type="Proteomes" id="UP000658305">
    <property type="component" value="Unassembled WGS sequence"/>
</dbReference>
<protein>
    <submittedName>
        <fullName evidence="2">Uncharacterized protein</fullName>
    </submittedName>
</protein>
<accession>A0ABQ3FSA3</accession>
<gene>
    <name evidence="2" type="ORF">GCM10007291_43960</name>
</gene>
<dbReference type="EMBL" id="BMYI01000022">
    <property type="protein sequence ID" value="GHC37594.1"/>
    <property type="molecule type" value="Genomic_DNA"/>
</dbReference>
<organism evidence="2 3">
    <name type="scientific">Gemmobacter nanjingensis</name>
    <dbReference type="NCBI Taxonomy" id="488454"/>
    <lineage>
        <taxon>Bacteria</taxon>
        <taxon>Pseudomonadati</taxon>
        <taxon>Pseudomonadota</taxon>
        <taxon>Alphaproteobacteria</taxon>
        <taxon>Rhodobacterales</taxon>
        <taxon>Paracoccaceae</taxon>
        <taxon>Gemmobacter</taxon>
    </lineage>
</organism>
<keyword evidence="3" id="KW-1185">Reference proteome</keyword>
<evidence type="ECO:0000313" key="2">
    <source>
        <dbReference type="EMBL" id="GHC37594.1"/>
    </source>
</evidence>
<evidence type="ECO:0000313" key="3">
    <source>
        <dbReference type="Proteomes" id="UP000658305"/>
    </source>
</evidence>
<sequence>MRDLYSNIAATLALAPAVQSAAAQGPAVDLIRGVETAEGIDAQTAAMQILLQQVEQLVALNGDEAQARGNAVQALGDQIAGVADGIAAEAEARGTAIQTLADGLADIAQDISDEVARRADKPDQQNRDCREDRRRGDHQPAGQPVATGLRGAGSGLCRVSGAPEGAQGCCRGGSVADRTDPGGG</sequence>
<feature type="compositionally biased region" description="Basic and acidic residues" evidence="1">
    <location>
        <begin position="116"/>
        <end position="138"/>
    </location>
</feature>
<name>A0ABQ3FSA3_9RHOB</name>
<comment type="caution">
    <text evidence="2">The sequence shown here is derived from an EMBL/GenBank/DDBJ whole genome shotgun (WGS) entry which is preliminary data.</text>
</comment>
<feature type="region of interest" description="Disordered" evidence="1">
    <location>
        <begin position="116"/>
        <end position="184"/>
    </location>
</feature>
<proteinExistence type="predicted"/>